<reference evidence="4" key="1">
    <citation type="journal article" date="2019" name="Int. J. Syst. Evol. Microbiol.">
        <title>The Global Catalogue of Microorganisms (GCM) 10K type strain sequencing project: providing services to taxonomists for standard genome sequencing and annotation.</title>
        <authorList>
            <consortium name="The Broad Institute Genomics Platform"/>
            <consortium name="The Broad Institute Genome Sequencing Center for Infectious Disease"/>
            <person name="Wu L."/>
            <person name="Ma J."/>
        </authorList>
    </citation>
    <scope>NUCLEOTIDE SEQUENCE [LARGE SCALE GENOMIC DNA]</scope>
    <source>
        <strain evidence="4">CECT 7956</strain>
    </source>
</reference>
<evidence type="ECO:0000259" key="2">
    <source>
        <dbReference type="Pfam" id="PF03712"/>
    </source>
</evidence>
<feature type="domain" description="Copper type II ascorbate-dependent monooxygenase C-terminal" evidence="2">
    <location>
        <begin position="353"/>
        <end position="446"/>
    </location>
</feature>
<evidence type="ECO:0000256" key="1">
    <source>
        <dbReference type="ARBA" id="ARBA00023157"/>
    </source>
</evidence>
<organism evidence="3 4">
    <name type="scientific">Lacihabitans lacunae</name>
    <dbReference type="NCBI Taxonomy" id="1028214"/>
    <lineage>
        <taxon>Bacteria</taxon>
        <taxon>Pseudomonadati</taxon>
        <taxon>Bacteroidota</taxon>
        <taxon>Cytophagia</taxon>
        <taxon>Cytophagales</taxon>
        <taxon>Leadbetterellaceae</taxon>
        <taxon>Lacihabitans</taxon>
    </lineage>
</organism>
<dbReference type="RefSeq" id="WP_379834058.1">
    <property type="nucleotide sequence ID" value="NZ_JBHRYQ010000001.1"/>
</dbReference>
<comment type="caution">
    <text evidence="3">The sequence shown here is derived from an EMBL/GenBank/DDBJ whole genome shotgun (WGS) entry which is preliminary data.</text>
</comment>
<dbReference type="PROSITE" id="PS51257">
    <property type="entry name" value="PROKAR_LIPOPROTEIN"/>
    <property type="match status" value="1"/>
</dbReference>
<dbReference type="Proteomes" id="UP001595616">
    <property type="component" value="Unassembled WGS sequence"/>
</dbReference>
<dbReference type="InterPro" id="IPR024548">
    <property type="entry name" value="Cu2_monoox_C"/>
</dbReference>
<evidence type="ECO:0000313" key="3">
    <source>
        <dbReference type="EMBL" id="MFC3809253.1"/>
    </source>
</evidence>
<dbReference type="SUPFAM" id="SSF49742">
    <property type="entry name" value="PHM/PNGase F"/>
    <property type="match status" value="1"/>
</dbReference>
<name>A0ABV7YPH4_9BACT</name>
<sequence length="447" mass="50501">MKNIFRLFVIVSFASCLVYSCKPTEIDLTSADTFSVIQSEILNKSCATSGCHQSEKDPSFIQHGLILTSDVAYENLVNKSPENITAQEHHLKRVIPYDFENSLLYQKLLFESSHESELNFGSIMPLGNDMLFKGQVEFIRKWIEAGAPKTGIVADVALLDDRTPSLATFEPLSPPAVGQGFQMKLDPFEIFPYFEREIFVRKPLQNSETVYVNKFQIKMHPGSHHFILYGFRNTATLPIANAVRDLRNKDNSLNISTFTEMSNHIFYFGGSESNFTFNFPAGTAVELPANMQFDMNSHYFNKGAKPYNGEVNINLHTVPKSEVKNPLKVLDLGNTTFELPPNKTTVATKSFTFNSNVKIVTLFSHTHKLGQKFEILIKGGSRDGEIIYTSKNWEHPTKTDYATPISLKKGEGLTSRITYNNTSDKVVRFGFTSEDEMGIIFGYYFEE</sequence>
<protein>
    <recommendedName>
        <fullName evidence="2">Copper type II ascorbate-dependent monooxygenase C-terminal domain-containing protein</fullName>
    </recommendedName>
</protein>
<evidence type="ECO:0000313" key="4">
    <source>
        <dbReference type="Proteomes" id="UP001595616"/>
    </source>
</evidence>
<accession>A0ABV7YPH4</accession>
<proteinExistence type="predicted"/>
<dbReference type="Pfam" id="PF03712">
    <property type="entry name" value="Cu2_monoox_C"/>
    <property type="match status" value="1"/>
</dbReference>
<dbReference type="InterPro" id="IPR008977">
    <property type="entry name" value="PHM/PNGase_F_dom_sf"/>
</dbReference>
<keyword evidence="1" id="KW-1015">Disulfide bond</keyword>
<dbReference type="Gene3D" id="2.60.120.230">
    <property type="match status" value="1"/>
</dbReference>
<dbReference type="EMBL" id="JBHRYQ010000001">
    <property type="protein sequence ID" value="MFC3809253.1"/>
    <property type="molecule type" value="Genomic_DNA"/>
</dbReference>
<dbReference type="InterPro" id="IPR014784">
    <property type="entry name" value="Cu2_ascorb_mOase-like_C"/>
</dbReference>
<gene>
    <name evidence="3" type="ORF">ACFOOI_01185</name>
</gene>
<keyword evidence="4" id="KW-1185">Reference proteome</keyword>